<gene>
    <name evidence="6" type="ORF">DFH08DRAFT_766748</name>
</gene>
<dbReference type="EMBL" id="JARIHO010000004">
    <property type="protein sequence ID" value="KAJ7362225.1"/>
    <property type="molecule type" value="Genomic_DNA"/>
</dbReference>
<feature type="domain" description="Glycosyltransferase 61 catalytic" evidence="5">
    <location>
        <begin position="177"/>
        <end position="407"/>
    </location>
</feature>
<reference evidence="6" key="1">
    <citation type="submission" date="2023-03" db="EMBL/GenBank/DDBJ databases">
        <title>Massive genome expansion in bonnet fungi (Mycena s.s.) driven by repeated elements and novel gene families across ecological guilds.</title>
        <authorList>
            <consortium name="Lawrence Berkeley National Laboratory"/>
            <person name="Harder C.B."/>
            <person name="Miyauchi S."/>
            <person name="Viragh M."/>
            <person name="Kuo A."/>
            <person name="Thoen E."/>
            <person name="Andreopoulos B."/>
            <person name="Lu D."/>
            <person name="Skrede I."/>
            <person name="Drula E."/>
            <person name="Henrissat B."/>
            <person name="Morin E."/>
            <person name="Kohler A."/>
            <person name="Barry K."/>
            <person name="LaButti K."/>
            <person name="Morin E."/>
            <person name="Salamov A."/>
            <person name="Lipzen A."/>
            <person name="Mereny Z."/>
            <person name="Hegedus B."/>
            <person name="Baldrian P."/>
            <person name="Stursova M."/>
            <person name="Weitz H."/>
            <person name="Taylor A."/>
            <person name="Grigoriev I.V."/>
            <person name="Nagy L.G."/>
            <person name="Martin F."/>
            <person name="Kauserud H."/>
        </authorList>
    </citation>
    <scope>NUCLEOTIDE SEQUENCE</scope>
    <source>
        <strain evidence="6">CBHHK002</strain>
    </source>
</reference>
<dbReference type="GO" id="GO:0016757">
    <property type="term" value="F:glycosyltransferase activity"/>
    <property type="evidence" value="ECO:0007669"/>
    <property type="project" value="UniProtKB-KW"/>
</dbReference>
<comment type="caution">
    <text evidence="6">The sequence shown here is derived from an EMBL/GenBank/DDBJ whole genome shotgun (WGS) entry which is preliminary data.</text>
</comment>
<keyword evidence="4" id="KW-0812">Transmembrane</keyword>
<evidence type="ECO:0000256" key="1">
    <source>
        <dbReference type="ARBA" id="ARBA00022676"/>
    </source>
</evidence>
<evidence type="ECO:0000259" key="5">
    <source>
        <dbReference type="Pfam" id="PF04577"/>
    </source>
</evidence>
<evidence type="ECO:0000256" key="3">
    <source>
        <dbReference type="ARBA" id="ARBA00023180"/>
    </source>
</evidence>
<evidence type="ECO:0000256" key="2">
    <source>
        <dbReference type="ARBA" id="ARBA00022679"/>
    </source>
</evidence>
<dbReference type="AlphaFoldDB" id="A0AAD7ALA2"/>
<accession>A0AAD7ALA2</accession>
<dbReference type="InterPro" id="IPR007657">
    <property type="entry name" value="Glycosyltransferase_61"/>
</dbReference>
<feature type="transmembrane region" description="Helical" evidence="4">
    <location>
        <begin position="20"/>
        <end position="38"/>
    </location>
</feature>
<keyword evidence="2" id="KW-0808">Transferase</keyword>
<keyword evidence="1" id="KW-0328">Glycosyltransferase</keyword>
<proteinExistence type="predicted"/>
<keyword evidence="4" id="KW-1133">Transmembrane helix</keyword>
<evidence type="ECO:0000313" key="6">
    <source>
        <dbReference type="EMBL" id="KAJ7362225.1"/>
    </source>
</evidence>
<evidence type="ECO:0000313" key="7">
    <source>
        <dbReference type="Proteomes" id="UP001218218"/>
    </source>
</evidence>
<name>A0AAD7ALA2_9AGAR</name>
<evidence type="ECO:0000256" key="4">
    <source>
        <dbReference type="SAM" id="Phobius"/>
    </source>
</evidence>
<dbReference type="InterPro" id="IPR049625">
    <property type="entry name" value="Glyco_transf_61_cat"/>
</dbReference>
<dbReference type="Proteomes" id="UP001218218">
    <property type="component" value="Unassembled WGS sequence"/>
</dbReference>
<organism evidence="6 7">
    <name type="scientific">Mycena albidolilacea</name>
    <dbReference type="NCBI Taxonomy" id="1033008"/>
    <lineage>
        <taxon>Eukaryota</taxon>
        <taxon>Fungi</taxon>
        <taxon>Dikarya</taxon>
        <taxon>Basidiomycota</taxon>
        <taxon>Agaricomycotina</taxon>
        <taxon>Agaricomycetes</taxon>
        <taxon>Agaricomycetidae</taxon>
        <taxon>Agaricales</taxon>
        <taxon>Marasmiineae</taxon>
        <taxon>Mycenaceae</taxon>
        <taxon>Mycena</taxon>
    </lineage>
</organism>
<dbReference type="Pfam" id="PF04577">
    <property type="entry name" value="Glyco_transf_61"/>
    <property type="match status" value="1"/>
</dbReference>
<keyword evidence="7" id="KW-1185">Reference proteome</keyword>
<protein>
    <recommendedName>
        <fullName evidence="5">Glycosyltransferase 61 catalytic domain-containing protein</fullName>
    </recommendedName>
</protein>
<sequence>MAPTQSRFTRRFRNALRSPLTVLGVVTLTAALLVLRYLSFDTSLALDLVPYASHNDNSSTRVESAVYTLASQTTPSGWRETTIPNGAHIHGFTVLDSIYLRNGTFYVVTDNRTSFPPRNRLLSRPVESRAGVDTEPTDEHLQFIIPDEATRILGNHVTRIKGFSVIVYDPSQFTKHFYHWFGEIILGAWRVYSHLLVSKLGSQTSPPRFLPFPRRFILPFISNEEWRDRAGIDGPLMRAAFPGMAIEQAAYWDDLKKVGTTVVFERVMLVNRRAAHKHPFGGVWFKMIAGAMNVTVSQDFWAPVRESLWRNILAPGFISGTIHDFSRLPLVTYVSRQGSGRRLVAADHDALVVALKSLEAEGICEVQVAALERMGIREQIELVSRSTVLVGVHGNGLTHQLWMRPDRRSTTIEIFMPTGYIFDYEILARNMGHRHYAIWNDTYLTYPEGTYHKGVNYPAGFHGNSIPVYGPTVANIIKERLSL</sequence>
<keyword evidence="4" id="KW-0472">Membrane</keyword>
<dbReference type="PANTHER" id="PTHR20961">
    <property type="entry name" value="GLYCOSYLTRANSFERASE"/>
    <property type="match status" value="1"/>
</dbReference>
<keyword evidence="3" id="KW-0325">Glycoprotein</keyword>